<gene>
    <name evidence="5" type="ORF">OG929_37320</name>
</gene>
<keyword evidence="3" id="KW-1133">Transmembrane helix</keyword>
<keyword evidence="6" id="KW-1185">Reference proteome</keyword>
<organism evidence="5 6">
    <name type="scientific">Streptomyces pseudovenezuelae</name>
    <dbReference type="NCBI Taxonomy" id="67350"/>
    <lineage>
        <taxon>Bacteria</taxon>
        <taxon>Bacillati</taxon>
        <taxon>Actinomycetota</taxon>
        <taxon>Actinomycetes</taxon>
        <taxon>Kitasatosporales</taxon>
        <taxon>Streptomycetaceae</taxon>
        <taxon>Streptomyces</taxon>
        <taxon>Streptomyces aurantiacus group</taxon>
    </lineage>
</organism>
<dbReference type="Pfam" id="PF03816">
    <property type="entry name" value="LytR_cpsA_psr"/>
    <property type="match status" value="1"/>
</dbReference>
<protein>
    <submittedName>
        <fullName evidence="5">LCP family protein</fullName>
    </submittedName>
</protein>
<dbReference type="RefSeq" id="WP_329269939.1">
    <property type="nucleotide sequence ID" value="NZ_CP108992.1"/>
</dbReference>
<evidence type="ECO:0000313" key="6">
    <source>
        <dbReference type="Proteomes" id="UP001432168"/>
    </source>
</evidence>
<dbReference type="InterPro" id="IPR050922">
    <property type="entry name" value="LytR/CpsA/Psr_CW_biosynth"/>
</dbReference>
<dbReference type="NCBIfam" id="TIGR00350">
    <property type="entry name" value="lytR_cpsA_psr"/>
    <property type="match status" value="1"/>
</dbReference>
<evidence type="ECO:0000256" key="2">
    <source>
        <dbReference type="SAM" id="MobiDB-lite"/>
    </source>
</evidence>
<dbReference type="PANTHER" id="PTHR33392">
    <property type="entry name" value="POLYISOPRENYL-TEICHOIC ACID--PEPTIDOGLYCAN TEICHOIC ACID TRANSFERASE TAGU"/>
    <property type="match status" value="1"/>
</dbReference>
<feature type="domain" description="Cell envelope-related transcriptional attenuator" evidence="4">
    <location>
        <begin position="110"/>
        <end position="253"/>
    </location>
</feature>
<sequence>MSARRGWPNWEPRPQVRRRRRWLRRILVLTLVTVLALLGLGAGGIWWATDHYGDQVARIPDAFPKGPRPPESTGHDGGTTFLLAGVDSRSPRPTTGSDATAQLWKYGAQRSDTLMLVHLGHDENSAYTLSIPRDSWVAIPGHGSAKINAAFSWGGPPLLIQTVERLTGTRVDHFGVIDWHGFRSLTDAVGGVPVTIPRDTYDPEQNRHFPAGTHVLNGEQALAYVRQRHGLPGGELDRIKHQQQFLQSLVGRIRADISITDPLGTDRMLDAITRAVSVDDRMSNGDLRNLALGLRHLSGADTRFATAPIIRSDMIRGQYVLILDKPALRAQTRAAEAGRPPGEEPATARR</sequence>
<name>A0ABZ1X6A6_9ACTN</name>
<evidence type="ECO:0000259" key="4">
    <source>
        <dbReference type="Pfam" id="PF03816"/>
    </source>
</evidence>
<feature type="transmembrane region" description="Helical" evidence="3">
    <location>
        <begin position="26"/>
        <end position="48"/>
    </location>
</feature>
<dbReference type="EMBL" id="CP109011">
    <property type="protein sequence ID" value="WUT47629.1"/>
    <property type="molecule type" value="Genomic_DNA"/>
</dbReference>
<dbReference type="Gene3D" id="3.40.630.190">
    <property type="entry name" value="LCP protein"/>
    <property type="match status" value="1"/>
</dbReference>
<keyword evidence="3" id="KW-0472">Membrane</keyword>
<dbReference type="InterPro" id="IPR004474">
    <property type="entry name" value="LytR_CpsA_psr"/>
</dbReference>
<dbReference type="Proteomes" id="UP001432168">
    <property type="component" value="Chromosome"/>
</dbReference>
<comment type="similarity">
    <text evidence="1">Belongs to the LytR/CpsA/Psr (LCP) family.</text>
</comment>
<reference evidence="5" key="1">
    <citation type="submission" date="2022-10" db="EMBL/GenBank/DDBJ databases">
        <title>The complete genomes of actinobacterial strains from the NBC collection.</title>
        <authorList>
            <person name="Joergensen T.S."/>
            <person name="Alvarez Arevalo M."/>
            <person name="Sterndorff E.B."/>
            <person name="Faurdal D."/>
            <person name="Vuksanovic O."/>
            <person name="Mourched A.-S."/>
            <person name="Charusanti P."/>
            <person name="Shaw S."/>
            <person name="Blin K."/>
            <person name="Weber T."/>
        </authorList>
    </citation>
    <scope>NUCLEOTIDE SEQUENCE</scope>
    <source>
        <strain evidence="5">NBC_00686</strain>
    </source>
</reference>
<proteinExistence type="inferred from homology"/>
<keyword evidence="3" id="KW-0812">Transmembrane</keyword>
<evidence type="ECO:0000256" key="3">
    <source>
        <dbReference type="SAM" id="Phobius"/>
    </source>
</evidence>
<feature type="region of interest" description="Disordered" evidence="2">
    <location>
        <begin position="63"/>
        <end position="98"/>
    </location>
</feature>
<dbReference type="PANTHER" id="PTHR33392:SF6">
    <property type="entry name" value="POLYISOPRENYL-TEICHOIC ACID--PEPTIDOGLYCAN TEICHOIC ACID TRANSFERASE TAGU"/>
    <property type="match status" value="1"/>
</dbReference>
<accession>A0ABZ1X6A6</accession>
<evidence type="ECO:0000313" key="5">
    <source>
        <dbReference type="EMBL" id="WUT47629.1"/>
    </source>
</evidence>
<evidence type="ECO:0000256" key="1">
    <source>
        <dbReference type="ARBA" id="ARBA00006068"/>
    </source>
</evidence>